<name>A0A3L6FGA5_MAIZE</name>
<reference evidence="1 2" key="1">
    <citation type="journal article" date="2018" name="Nat. Genet.">
        <title>Extensive intraspecific gene order and gene structural variations between Mo17 and other maize genomes.</title>
        <authorList>
            <person name="Sun S."/>
            <person name="Zhou Y."/>
            <person name="Chen J."/>
            <person name="Shi J."/>
            <person name="Zhao H."/>
            <person name="Zhao H."/>
            <person name="Song W."/>
            <person name="Zhang M."/>
            <person name="Cui Y."/>
            <person name="Dong X."/>
            <person name="Liu H."/>
            <person name="Ma X."/>
            <person name="Jiao Y."/>
            <person name="Wang B."/>
            <person name="Wei X."/>
            <person name="Stein J.C."/>
            <person name="Glaubitz J.C."/>
            <person name="Lu F."/>
            <person name="Yu G."/>
            <person name="Liang C."/>
            <person name="Fengler K."/>
            <person name="Li B."/>
            <person name="Rafalski A."/>
            <person name="Schnable P.S."/>
            <person name="Ware D.H."/>
            <person name="Buckler E.S."/>
            <person name="Lai J."/>
        </authorList>
    </citation>
    <scope>NUCLEOTIDE SEQUENCE [LARGE SCALE GENOMIC DNA]</scope>
    <source>
        <strain evidence="2">cv. Missouri 17</strain>
        <tissue evidence="1">Seedling</tissue>
    </source>
</reference>
<dbReference type="EMBL" id="NCVQ01000004">
    <property type="protein sequence ID" value="PWZ31870.1"/>
    <property type="molecule type" value="Genomic_DNA"/>
</dbReference>
<evidence type="ECO:0000313" key="2">
    <source>
        <dbReference type="Proteomes" id="UP000251960"/>
    </source>
</evidence>
<dbReference type="Proteomes" id="UP000251960">
    <property type="component" value="Chromosome 3"/>
</dbReference>
<gene>
    <name evidence="1" type="ORF">Zm00014a_031544</name>
</gene>
<accession>A0A3L6FGA5</accession>
<protein>
    <submittedName>
        <fullName evidence="1">Uncharacterized protein</fullName>
    </submittedName>
</protein>
<comment type="caution">
    <text evidence="1">The sequence shown here is derived from an EMBL/GenBank/DDBJ whole genome shotgun (WGS) entry which is preliminary data.</text>
</comment>
<dbReference type="AlphaFoldDB" id="A0A3L6FGA5"/>
<proteinExistence type="predicted"/>
<evidence type="ECO:0000313" key="1">
    <source>
        <dbReference type="EMBL" id="PWZ31870.1"/>
    </source>
</evidence>
<sequence length="17" mass="2230">MFSFFKTLCWRFYSTKH</sequence>
<organism evidence="1 2">
    <name type="scientific">Zea mays</name>
    <name type="common">Maize</name>
    <dbReference type="NCBI Taxonomy" id="4577"/>
    <lineage>
        <taxon>Eukaryota</taxon>
        <taxon>Viridiplantae</taxon>
        <taxon>Streptophyta</taxon>
        <taxon>Embryophyta</taxon>
        <taxon>Tracheophyta</taxon>
        <taxon>Spermatophyta</taxon>
        <taxon>Magnoliopsida</taxon>
        <taxon>Liliopsida</taxon>
        <taxon>Poales</taxon>
        <taxon>Poaceae</taxon>
        <taxon>PACMAD clade</taxon>
        <taxon>Panicoideae</taxon>
        <taxon>Andropogonodae</taxon>
        <taxon>Andropogoneae</taxon>
        <taxon>Tripsacinae</taxon>
        <taxon>Zea</taxon>
    </lineage>
</organism>